<dbReference type="Pfam" id="PF18629">
    <property type="entry name" value="DUF5629"/>
    <property type="match status" value="1"/>
</dbReference>
<proteinExistence type="predicted"/>
<dbReference type="AlphaFoldDB" id="V8R5F0"/>
<feature type="domain" description="DUF5629" evidence="1">
    <location>
        <begin position="74"/>
        <end position="128"/>
    </location>
</feature>
<dbReference type="EMBL" id="AYMZ01000006">
    <property type="protein sequence ID" value="ETF07341.1"/>
    <property type="molecule type" value="Genomic_DNA"/>
</dbReference>
<sequence>MGTISWHTAFASRLAPAEVPAGAFGSHWAIIGPFPLERLFAMTALTLLNALEHCGMVEIDGLHAFEFALDEDDNLHIECIDGREAKHWEFTPAQVAQATFDETLQSWLIVGYASDTKTTGEHRLVCVGDVVSSSDDEDDNNEDA</sequence>
<dbReference type="HOGENOM" id="CLU_150034_0_0_6"/>
<dbReference type="Proteomes" id="UP000024771">
    <property type="component" value="Chromosome"/>
</dbReference>
<organism evidence="2 3">
    <name type="scientific">Pseudomonas moraviensis R28-S</name>
    <dbReference type="NCBI Taxonomy" id="1395516"/>
    <lineage>
        <taxon>Bacteria</taxon>
        <taxon>Pseudomonadati</taxon>
        <taxon>Pseudomonadota</taxon>
        <taxon>Gammaproteobacteria</taxon>
        <taxon>Pseudomonadales</taxon>
        <taxon>Pseudomonadaceae</taxon>
        <taxon>Pseudomonas</taxon>
    </lineage>
</organism>
<name>V8R5F0_9PSED</name>
<evidence type="ECO:0000259" key="1">
    <source>
        <dbReference type="Pfam" id="PF18629"/>
    </source>
</evidence>
<gene>
    <name evidence="2" type="ORF">PMO01_14775</name>
</gene>
<dbReference type="InterPro" id="IPR041081">
    <property type="entry name" value="DUF5629"/>
</dbReference>
<protein>
    <recommendedName>
        <fullName evidence="1">DUF5629 domain-containing protein</fullName>
    </recommendedName>
</protein>
<dbReference type="PATRIC" id="fig|1395516.4.peg.3005"/>
<dbReference type="Gene3D" id="2.30.29.190">
    <property type="match status" value="1"/>
</dbReference>
<accession>V8R5F0</accession>
<evidence type="ECO:0000313" key="3">
    <source>
        <dbReference type="Proteomes" id="UP000024771"/>
    </source>
</evidence>
<reference evidence="2 3" key="1">
    <citation type="journal article" date="2014" name="Genome Announc.">
        <title>Draft Genome Sequence of Pseudomonas moraviensis R28-S.</title>
        <authorList>
            <person name="Hunter S.S."/>
            <person name="Yano H."/>
            <person name="Loftie-Eaton W."/>
            <person name="Hughes J."/>
            <person name="De Gelder L."/>
            <person name="Stragier P."/>
            <person name="De Vos P."/>
            <person name="Settles M.L."/>
            <person name="Top E.M."/>
        </authorList>
    </citation>
    <scope>NUCLEOTIDE SEQUENCE [LARGE SCALE GENOMIC DNA]</scope>
    <source>
        <strain evidence="3">R28</strain>
    </source>
</reference>
<comment type="caution">
    <text evidence="2">The sequence shown here is derived from an EMBL/GenBank/DDBJ whole genome shotgun (WGS) entry which is preliminary data.</text>
</comment>
<evidence type="ECO:0000313" key="2">
    <source>
        <dbReference type="EMBL" id="ETF07341.1"/>
    </source>
</evidence>